<reference evidence="2 3" key="1">
    <citation type="submission" date="2014-04" db="EMBL/GenBank/DDBJ databases">
        <authorList>
            <consortium name="DOE Joint Genome Institute"/>
            <person name="Kuo A."/>
            <person name="Kohler A."/>
            <person name="Jargeat P."/>
            <person name="Nagy L.G."/>
            <person name="Floudas D."/>
            <person name="Copeland A."/>
            <person name="Barry K.W."/>
            <person name="Cichocki N."/>
            <person name="Veneault-Fourrey C."/>
            <person name="LaButti K."/>
            <person name="Lindquist E.A."/>
            <person name="Lipzen A."/>
            <person name="Lundell T."/>
            <person name="Morin E."/>
            <person name="Murat C."/>
            <person name="Sun H."/>
            <person name="Tunlid A."/>
            <person name="Henrissat B."/>
            <person name="Grigoriev I.V."/>
            <person name="Hibbett D.S."/>
            <person name="Martin F."/>
            <person name="Nordberg H.P."/>
            <person name="Cantor M.N."/>
            <person name="Hua S.X."/>
        </authorList>
    </citation>
    <scope>NUCLEOTIDE SEQUENCE [LARGE SCALE GENOMIC DNA]</scope>
    <source>
        <strain evidence="2 3">Ve08.2h10</strain>
    </source>
</reference>
<dbReference type="Pfam" id="PF12937">
    <property type="entry name" value="F-box-like"/>
    <property type="match status" value="1"/>
</dbReference>
<evidence type="ECO:0000259" key="1">
    <source>
        <dbReference type="PROSITE" id="PS50181"/>
    </source>
</evidence>
<sequence>MLLDLPQETLLHILSFLDIPDLASLSHVSKCLAPLTADPVLHHTRLTVVAPSRVNHSLFGRSSEGILLRPTLPELVHRGVMRGLQIERRLRTGAYLYSPHAVNQYENSLRLQLRHTKLLLSAHLRKRLSAPHTLKSLHYSHVLPDVESSTLSVSRSLLPVVHQLKWCIQKDNMARIIRTSTCSARREDDTFRPFHSAFGAWVELRGPNIFGDSERVRLALCPDVTKMIKFYEAMA</sequence>
<evidence type="ECO:0000313" key="2">
    <source>
        <dbReference type="EMBL" id="KIK94152.1"/>
    </source>
</evidence>
<name>A0A0D0DAJ1_9AGAM</name>
<evidence type="ECO:0000313" key="3">
    <source>
        <dbReference type="Proteomes" id="UP000054538"/>
    </source>
</evidence>
<dbReference type="OrthoDB" id="3219396at2759"/>
<organism evidence="2 3">
    <name type="scientific">Paxillus rubicundulus Ve08.2h10</name>
    <dbReference type="NCBI Taxonomy" id="930991"/>
    <lineage>
        <taxon>Eukaryota</taxon>
        <taxon>Fungi</taxon>
        <taxon>Dikarya</taxon>
        <taxon>Basidiomycota</taxon>
        <taxon>Agaricomycotina</taxon>
        <taxon>Agaricomycetes</taxon>
        <taxon>Agaricomycetidae</taxon>
        <taxon>Boletales</taxon>
        <taxon>Paxilineae</taxon>
        <taxon>Paxillaceae</taxon>
        <taxon>Paxillus</taxon>
    </lineage>
</organism>
<accession>A0A0D0DAJ1</accession>
<dbReference type="HOGENOM" id="CLU_104287_0_0_1"/>
<reference evidence="3" key="2">
    <citation type="submission" date="2015-01" db="EMBL/GenBank/DDBJ databases">
        <title>Evolutionary Origins and Diversification of the Mycorrhizal Mutualists.</title>
        <authorList>
            <consortium name="DOE Joint Genome Institute"/>
            <consortium name="Mycorrhizal Genomics Consortium"/>
            <person name="Kohler A."/>
            <person name="Kuo A."/>
            <person name="Nagy L.G."/>
            <person name="Floudas D."/>
            <person name="Copeland A."/>
            <person name="Barry K.W."/>
            <person name="Cichocki N."/>
            <person name="Veneault-Fourrey C."/>
            <person name="LaButti K."/>
            <person name="Lindquist E.A."/>
            <person name="Lipzen A."/>
            <person name="Lundell T."/>
            <person name="Morin E."/>
            <person name="Murat C."/>
            <person name="Riley R."/>
            <person name="Ohm R."/>
            <person name="Sun H."/>
            <person name="Tunlid A."/>
            <person name="Henrissat B."/>
            <person name="Grigoriev I.V."/>
            <person name="Hibbett D.S."/>
            <person name="Martin F."/>
        </authorList>
    </citation>
    <scope>NUCLEOTIDE SEQUENCE [LARGE SCALE GENOMIC DNA]</scope>
    <source>
        <strain evidence="3">Ve08.2h10</strain>
    </source>
</reference>
<dbReference type="InterPro" id="IPR036047">
    <property type="entry name" value="F-box-like_dom_sf"/>
</dbReference>
<dbReference type="STRING" id="930991.A0A0D0DAJ1"/>
<dbReference type="SMART" id="SM00256">
    <property type="entry name" value="FBOX"/>
    <property type="match status" value="1"/>
</dbReference>
<keyword evidence="3" id="KW-1185">Reference proteome</keyword>
<dbReference type="AlphaFoldDB" id="A0A0D0DAJ1"/>
<gene>
    <name evidence="2" type="ORF">PAXRUDRAFT_828292</name>
</gene>
<dbReference type="EMBL" id="KN825127">
    <property type="protein sequence ID" value="KIK94152.1"/>
    <property type="molecule type" value="Genomic_DNA"/>
</dbReference>
<protein>
    <recommendedName>
        <fullName evidence="1">F-box domain-containing protein</fullName>
    </recommendedName>
</protein>
<dbReference type="Gene3D" id="1.20.1280.50">
    <property type="match status" value="1"/>
</dbReference>
<feature type="domain" description="F-box" evidence="1">
    <location>
        <begin position="1"/>
        <end position="46"/>
    </location>
</feature>
<dbReference type="PROSITE" id="PS50181">
    <property type="entry name" value="FBOX"/>
    <property type="match status" value="1"/>
</dbReference>
<dbReference type="InterPro" id="IPR001810">
    <property type="entry name" value="F-box_dom"/>
</dbReference>
<proteinExistence type="predicted"/>
<dbReference type="InParanoid" id="A0A0D0DAJ1"/>
<dbReference type="Proteomes" id="UP000054538">
    <property type="component" value="Unassembled WGS sequence"/>
</dbReference>
<dbReference type="SUPFAM" id="SSF81383">
    <property type="entry name" value="F-box domain"/>
    <property type="match status" value="1"/>
</dbReference>